<accession>A0AAW7JSS5</accession>
<dbReference type="Proteomes" id="UP001168478">
    <property type="component" value="Unassembled WGS sequence"/>
</dbReference>
<reference evidence="2" key="1">
    <citation type="submission" date="2023-06" db="EMBL/GenBank/DDBJ databases">
        <authorList>
            <person name="Zeman M."/>
            <person name="Kubasova T."/>
            <person name="Jahodarova E."/>
            <person name="Nykrynova M."/>
            <person name="Rychlik I."/>
        </authorList>
    </citation>
    <scope>NUCLEOTIDE SEQUENCE</scope>
    <source>
        <strain evidence="2">ET15</strain>
        <strain evidence="1">ET37</strain>
    </source>
</reference>
<sequence>MQSACLQLQDYLAVILTDIALLDDFDKFNGKNRDSVPKLFYVKTMPARAMRACSQIAERSLFYGKNNASESNESLFFNCRKQYVLYKKNNFQLFTATCQMTACHTDKPDDNTNKHKYKVHSDNYFDDSNGFL</sequence>
<evidence type="ECO:0000313" key="3">
    <source>
        <dbReference type="Proteomes" id="UP001167831"/>
    </source>
</evidence>
<dbReference type="EMBL" id="JAUEIE010000022">
    <property type="protein sequence ID" value="MDN0023839.1"/>
    <property type="molecule type" value="Genomic_DNA"/>
</dbReference>
<organism evidence="2 4">
    <name type="scientific">Leyella lascolaii</name>
    <dbReference type="NCBI Taxonomy" id="1776379"/>
    <lineage>
        <taxon>Bacteria</taxon>
        <taxon>Pseudomonadati</taxon>
        <taxon>Bacteroidota</taxon>
        <taxon>Bacteroidia</taxon>
        <taxon>Bacteroidales</taxon>
        <taxon>Prevotellaceae</taxon>
        <taxon>Leyella</taxon>
    </lineage>
</organism>
<name>A0AAW7JSS5_9BACT</name>
<dbReference type="EMBL" id="JAUEIF010000019">
    <property type="protein sequence ID" value="MDN0026393.1"/>
    <property type="molecule type" value="Genomic_DNA"/>
</dbReference>
<dbReference type="Proteomes" id="UP001167831">
    <property type="component" value="Unassembled WGS sequence"/>
</dbReference>
<evidence type="ECO:0000313" key="1">
    <source>
        <dbReference type="EMBL" id="MDN0023839.1"/>
    </source>
</evidence>
<protein>
    <submittedName>
        <fullName evidence="2">Uncharacterized protein</fullName>
    </submittedName>
</protein>
<comment type="caution">
    <text evidence="2">The sequence shown here is derived from an EMBL/GenBank/DDBJ whole genome shotgun (WGS) entry which is preliminary data.</text>
</comment>
<evidence type="ECO:0000313" key="4">
    <source>
        <dbReference type="Proteomes" id="UP001168478"/>
    </source>
</evidence>
<dbReference type="RefSeq" id="WP_273532277.1">
    <property type="nucleotide sequence ID" value="NZ_CALUKV010000022.1"/>
</dbReference>
<keyword evidence="3" id="KW-1185">Reference proteome</keyword>
<gene>
    <name evidence="1" type="ORF">QVN81_12575</name>
    <name evidence="2" type="ORF">QVN84_12840</name>
</gene>
<evidence type="ECO:0000313" key="2">
    <source>
        <dbReference type="EMBL" id="MDN0026393.1"/>
    </source>
</evidence>
<dbReference type="AlphaFoldDB" id="A0AAW7JSS5"/>
<proteinExistence type="predicted"/>
<reference evidence="2" key="2">
    <citation type="submission" date="2023-08" db="EMBL/GenBank/DDBJ databases">
        <title>Identification and characterization of horizontal gene transfer across gut microbiota members of farm animals based on homology search.</title>
        <authorList>
            <person name="Schwarzerova J."/>
            <person name="Nykrynova M."/>
            <person name="Jureckova K."/>
            <person name="Cejkova D."/>
            <person name="Rychlik I."/>
        </authorList>
    </citation>
    <scope>NUCLEOTIDE SEQUENCE</scope>
    <source>
        <strain evidence="2">ET15</strain>
        <strain evidence="1">ET37</strain>
    </source>
</reference>